<dbReference type="PANTHER" id="PTHR10938:SF0">
    <property type="entry name" value="TRANSLATION INITIATION FACTOR IF-3, MITOCHONDRIAL"/>
    <property type="match status" value="1"/>
</dbReference>
<protein>
    <recommendedName>
        <fullName evidence="4">Translation initiation factor IF-3</fullName>
    </recommendedName>
</protein>
<dbReference type="Pfam" id="PF00707">
    <property type="entry name" value="IF3_C"/>
    <property type="match status" value="1"/>
</dbReference>
<dbReference type="Gene3D" id="3.30.110.10">
    <property type="entry name" value="Translation initiation factor 3 (IF-3), C-terminal domain"/>
    <property type="match status" value="1"/>
</dbReference>
<evidence type="ECO:0000256" key="1">
    <source>
        <dbReference type="ARBA" id="ARBA00005439"/>
    </source>
</evidence>
<reference evidence="8 9" key="1">
    <citation type="journal article" date="2016" name="Nat. Commun.">
        <title>Thousands of microbial genomes shed light on interconnected biogeochemical processes in an aquifer system.</title>
        <authorList>
            <person name="Anantharaman K."/>
            <person name="Brown C.T."/>
            <person name="Hug L.A."/>
            <person name="Sharon I."/>
            <person name="Castelle C.J."/>
            <person name="Probst A.J."/>
            <person name="Thomas B.C."/>
            <person name="Singh A."/>
            <person name="Wilkins M.J."/>
            <person name="Karaoz U."/>
            <person name="Brodie E.L."/>
            <person name="Williams K.H."/>
            <person name="Hubbard S.S."/>
            <person name="Banfield J.F."/>
        </authorList>
    </citation>
    <scope>NUCLEOTIDE SEQUENCE [LARGE SCALE GENOMIC DNA]</scope>
</reference>
<gene>
    <name evidence="8" type="ORF">A3D55_02255</name>
</gene>
<accession>A0A1F6BNT4</accession>
<dbReference type="AlphaFoldDB" id="A0A1F6BNT4"/>
<dbReference type="STRING" id="1798470.A3D55_02255"/>
<dbReference type="SUPFAM" id="SSF54364">
    <property type="entry name" value="Translation initiation factor IF3, N-terminal domain"/>
    <property type="match status" value="1"/>
</dbReference>
<dbReference type="SUPFAM" id="SSF55200">
    <property type="entry name" value="Translation initiation factor IF3, C-terminal domain"/>
    <property type="match status" value="1"/>
</dbReference>
<evidence type="ECO:0000313" key="8">
    <source>
        <dbReference type="EMBL" id="OGG38503.1"/>
    </source>
</evidence>
<comment type="caution">
    <text evidence="8">The sequence shown here is derived from an EMBL/GenBank/DDBJ whole genome shotgun (WGS) entry which is preliminary data.</text>
</comment>
<sequence length="163" mass="18967">MNNQITAPEVRVVDENSENLGIMPRDSALALAREKELDLIEIAPTAKPPVVRIMKYDKFRYQKEKDERKKQQAQKNKEMKRVRITPRAAINDLQIKSRRIDGFLKDGHNVEVGIFLKGREKYNKPWALKKLEDFLTLITETYQKTSEPKQGGRGYIVQISKKK</sequence>
<evidence type="ECO:0000313" key="9">
    <source>
        <dbReference type="Proteomes" id="UP000178825"/>
    </source>
</evidence>
<dbReference type="GO" id="GO:0032790">
    <property type="term" value="P:ribosome disassembly"/>
    <property type="evidence" value="ECO:0007669"/>
    <property type="project" value="TreeGrafter"/>
</dbReference>
<dbReference type="PANTHER" id="PTHR10938">
    <property type="entry name" value="TRANSLATION INITIATION FACTOR IF-3"/>
    <property type="match status" value="1"/>
</dbReference>
<dbReference type="GO" id="GO:0005737">
    <property type="term" value="C:cytoplasm"/>
    <property type="evidence" value="ECO:0007669"/>
    <property type="project" value="UniProtKB-ARBA"/>
</dbReference>
<dbReference type="Gene3D" id="3.10.20.80">
    <property type="entry name" value="Translation initiation factor 3 (IF-3), N-terminal domain"/>
    <property type="match status" value="1"/>
</dbReference>
<dbReference type="Pfam" id="PF05198">
    <property type="entry name" value="IF3_N"/>
    <property type="match status" value="1"/>
</dbReference>
<proteinExistence type="inferred from homology"/>
<evidence type="ECO:0000256" key="2">
    <source>
        <dbReference type="ARBA" id="ARBA00022540"/>
    </source>
</evidence>
<dbReference type="Proteomes" id="UP000178825">
    <property type="component" value="Unassembled WGS sequence"/>
</dbReference>
<evidence type="ECO:0000256" key="4">
    <source>
        <dbReference type="NCBIfam" id="TIGR00168"/>
    </source>
</evidence>
<comment type="similarity">
    <text evidence="1">Belongs to the IF-3 family.</text>
</comment>
<organism evidence="8 9">
    <name type="scientific">Candidatus Jorgensenbacteria bacterium RIFCSPHIGHO2_02_FULL_45_20</name>
    <dbReference type="NCBI Taxonomy" id="1798470"/>
    <lineage>
        <taxon>Bacteria</taxon>
        <taxon>Candidatus Joergenseniibacteriota</taxon>
    </lineage>
</organism>
<feature type="region of interest" description="Disordered" evidence="5">
    <location>
        <begin position="62"/>
        <end position="82"/>
    </location>
</feature>
<keyword evidence="3" id="KW-0648">Protein biosynthesis</keyword>
<dbReference type="GO" id="GO:0043022">
    <property type="term" value="F:ribosome binding"/>
    <property type="evidence" value="ECO:0007669"/>
    <property type="project" value="TreeGrafter"/>
</dbReference>
<feature type="compositionally biased region" description="Basic and acidic residues" evidence="5">
    <location>
        <begin position="62"/>
        <end position="81"/>
    </location>
</feature>
<dbReference type="InterPro" id="IPR019814">
    <property type="entry name" value="Translation_initiation_fac_3_N"/>
</dbReference>
<feature type="region of interest" description="Disordered" evidence="5">
    <location>
        <begin position="144"/>
        <end position="163"/>
    </location>
</feature>
<dbReference type="GO" id="GO:0003743">
    <property type="term" value="F:translation initiation factor activity"/>
    <property type="evidence" value="ECO:0007669"/>
    <property type="project" value="UniProtKB-UniRule"/>
</dbReference>
<evidence type="ECO:0000259" key="7">
    <source>
        <dbReference type="Pfam" id="PF05198"/>
    </source>
</evidence>
<name>A0A1F6BNT4_9BACT</name>
<keyword evidence="2 8" id="KW-0396">Initiation factor</keyword>
<evidence type="ECO:0000256" key="5">
    <source>
        <dbReference type="SAM" id="MobiDB-lite"/>
    </source>
</evidence>
<dbReference type="EMBL" id="MFKJ01000019">
    <property type="protein sequence ID" value="OGG38503.1"/>
    <property type="molecule type" value="Genomic_DNA"/>
</dbReference>
<dbReference type="InterPro" id="IPR001288">
    <property type="entry name" value="Translation_initiation_fac_3"/>
</dbReference>
<evidence type="ECO:0000259" key="6">
    <source>
        <dbReference type="Pfam" id="PF00707"/>
    </source>
</evidence>
<dbReference type="InterPro" id="IPR019815">
    <property type="entry name" value="Translation_initiation_fac_3_C"/>
</dbReference>
<dbReference type="InterPro" id="IPR036788">
    <property type="entry name" value="T_IF-3_C_sf"/>
</dbReference>
<feature type="domain" description="Translation initiation factor 3 C-terminal" evidence="6">
    <location>
        <begin position="78"/>
        <end position="161"/>
    </location>
</feature>
<dbReference type="NCBIfam" id="TIGR00168">
    <property type="entry name" value="infC"/>
    <property type="match status" value="1"/>
</dbReference>
<dbReference type="InterPro" id="IPR036787">
    <property type="entry name" value="T_IF-3_N_sf"/>
</dbReference>
<evidence type="ECO:0000256" key="3">
    <source>
        <dbReference type="ARBA" id="ARBA00022917"/>
    </source>
</evidence>
<feature type="domain" description="Translation initiation factor 3 N-terminal" evidence="7">
    <location>
        <begin position="1"/>
        <end position="69"/>
    </location>
</feature>